<evidence type="ECO:0000256" key="8">
    <source>
        <dbReference type="ARBA" id="ARBA00023136"/>
    </source>
</evidence>
<dbReference type="InterPro" id="IPR002293">
    <property type="entry name" value="AA/rel_permease1"/>
</dbReference>
<evidence type="ECO:0000256" key="10">
    <source>
        <dbReference type="SAM" id="MobiDB-lite"/>
    </source>
</evidence>
<dbReference type="SUPFAM" id="SSF53098">
    <property type="entry name" value="Ribonuclease H-like"/>
    <property type="match status" value="1"/>
</dbReference>
<feature type="transmembrane region" description="Helical" evidence="11">
    <location>
        <begin position="967"/>
        <end position="985"/>
    </location>
</feature>
<feature type="transmembrane region" description="Helical" evidence="11">
    <location>
        <begin position="881"/>
        <end position="899"/>
    </location>
</feature>
<dbReference type="SUPFAM" id="SSF57716">
    <property type="entry name" value="Glucocorticoid receptor-like (DNA-binding domain)"/>
    <property type="match status" value="1"/>
</dbReference>
<proteinExistence type="predicted"/>
<dbReference type="Pfam" id="PF13520">
    <property type="entry name" value="AA_permease_2"/>
    <property type="match status" value="1"/>
</dbReference>
<organism evidence="14 15">
    <name type="scientific">Conger conger</name>
    <name type="common">Conger eel</name>
    <name type="synonym">Muraena conger</name>
    <dbReference type="NCBI Taxonomy" id="82655"/>
    <lineage>
        <taxon>Eukaryota</taxon>
        <taxon>Metazoa</taxon>
        <taxon>Chordata</taxon>
        <taxon>Craniata</taxon>
        <taxon>Vertebrata</taxon>
        <taxon>Euteleostomi</taxon>
        <taxon>Actinopterygii</taxon>
        <taxon>Neopterygii</taxon>
        <taxon>Teleostei</taxon>
        <taxon>Anguilliformes</taxon>
        <taxon>Congridae</taxon>
        <taxon>Conger</taxon>
    </lineage>
</organism>
<dbReference type="PROSITE" id="PS50994">
    <property type="entry name" value="INTEGRASE"/>
    <property type="match status" value="1"/>
</dbReference>
<feature type="region of interest" description="Disordered" evidence="10">
    <location>
        <begin position="86"/>
        <end position="108"/>
    </location>
</feature>
<name>A0A9Q1HYI9_CONCO</name>
<feature type="transmembrane region" description="Helical" evidence="11">
    <location>
        <begin position="751"/>
        <end position="771"/>
    </location>
</feature>
<feature type="transmembrane region" description="Helical" evidence="11">
    <location>
        <begin position="783"/>
        <end position="808"/>
    </location>
</feature>
<dbReference type="Gene3D" id="1.20.1740.10">
    <property type="entry name" value="Amino acid/polyamine transporter I"/>
    <property type="match status" value="1"/>
</dbReference>
<feature type="transmembrane region" description="Helical" evidence="11">
    <location>
        <begin position="828"/>
        <end position="855"/>
    </location>
</feature>
<evidence type="ECO:0000313" key="15">
    <source>
        <dbReference type="Proteomes" id="UP001152803"/>
    </source>
</evidence>
<evidence type="ECO:0000256" key="9">
    <source>
        <dbReference type="PROSITE-ProRule" id="PRU00309"/>
    </source>
</evidence>
<keyword evidence="15" id="KW-1185">Reference proteome</keyword>
<keyword evidence="3" id="KW-0479">Metal-binding</keyword>
<evidence type="ECO:0000256" key="4">
    <source>
        <dbReference type="ARBA" id="ARBA00022771"/>
    </source>
</evidence>
<evidence type="ECO:0000256" key="3">
    <source>
        <dbReference type="ARBA" id="ARBA00022723"/>
    </source>
</evidence>
<accession>A0A9Q1HYI9</accession>
<dbReference type="EMBL" id="JAFJMO010000008">
    <property type="protein sequence ID" value="KAJ8269064.1"/>
    <property type="molecule type" value="Genomic_DNA"/>
</dbReference>
<evidence type="ECO:0000256" key="5">
    <source>
        <dbReference type="ARBA" id="ARBA00022833"/>
    </source>
</evidence>
<dbReference type="Pfam" id="PF05485">
    <property type="entry name" value="THAP"/>
    <property type="match status" value="1"/>
</dbReference>
<dbReference type="InterPro" id="IPR050598">
    <property type="entry name" value="AminoAcid_Transporter"/>
</dbReference>
<dbReference type="GO" id="GO:0015074">
    <property type="term" value="P:DNA integration"/>
    <property type="evidence" value="ECO:0007669"/>
    <property type="project" value="InterPro"/>
</dbReference>
<dbReference type="OrthoDB" id="413122at2759"/>
<evidence type="ECO:0000313" key="14">
    <source>
        <dbReference type="EMBL" id="KAJ8269064.1"/>
    </source>
</evidence>
<feature type="compositionally biased region" description="Basic and acidic residues" evidence="10">
    <location>
        <begin position="96"/>
        <end position="107"/>
    </location>
</feature>
<dbReference type="PROSITE" id="PS50950">
    <property type="entry name" value="ZF_THAP"/>
    <property type="match status" value="1"/>
</dbReference>
<evidence type="ECO:0000256" key="1">
    <source>
        <dbReference type="ARBA" id="ARBA00004141"/>
    </source>
</evidence>
<keyword evidence="8 11" id="KW-0472">Membrane</keyword>
<dbReference type="PANTHER" id="PTHR11785">
    <property type="entry name" value="AMINO ACID TRANSPORTER"/>
    <property type="match status" value="1"/>
</dbReference>
<gene>
    <name evidence="14" type="ORF">COCON_G00116710</name>
</gene>
<feature type="transmembrane region" description="Helical" evidence="11">
    <location>
        <begin position="905"/>
        <end position="926"/>
    </location>
</feature>
<dbReference type="InterPro" id="IPR012337">
    <property type="entry name" value="RNaseH-like_sf"/>
</dbReference>
<dbReference type="Gene3D" id="3.30.420.10">
    <property type="entry name" value="Ribonuclease H-like superfamily/Ribonuclease H"/>
    <property type="match status" value="1"/>
</dbReference>
<evidence type="ECO:0000256" key="6">
    <source>
        <dbReference type="ARBA" id="ARBA00022989"/>
    </source>
</evidence>
<evidence type="ECO:0000256" key="2">
    <source>
        <dbReference type="ARBA" id="ARBA00022692"/>
    </source>
</evidence>
<comment type="caution">
    <text evidence="14">The sequence shown here is derived from an EMBL/GenBank/DDBJ whole genome shotgun (WGS) entry which is preliminary data.</text>
</comment>
<dbReference type="GO" id="GO:0008270">
    <property type="term" value="F:zinc ion binding"/>
    <property type="evidence" value="ECO:0007669"/>
    <property type="project" value="UniProtKB-KW"/>
</dbReference>
<keyword evidence="7 9" id="KW-0238">DNA-binding</keyword>
<feature type="transmembrane region" description="Helical" evidence="11">
    <location>
        <begin position="938"/>
        <end position="961"/>
    </location>
</feature>
<feature type="region of interest" description="Disordered" evidence="10">
    <location>
        <begin position="457"/>
        <end position="506"/>
    </location>
</feature>
<dbReference type="InterPro" id="IPR006612">
    <property type="entry name" value="THAP_Znf"/>
</dbReference>
<dbReference type="GO" id="GO:0003677">
    <property type="term" value="F:DNA binding"/>
    <property type="evidence" value="ECO:0007669"/>
    <property type="project" value="UniProtKB-UniRule"/>
</dbReference>
<dbReference type="InterPro" id="IPR036397">
    <property type="entry name" value="RNaseH_sf"/>
</dbReference>
<feature type="transmembrane region" description="Helical" evidence="11">
    <location>
        <begin position="649"/>
        <end position="668"/>
    </location>
</feature>
<dbReference type="FunFam" id="1.20.1740.10:FF:000057">
    <property type="entry name" value="Cystine/glutamate transporter"/>
    <property type="match status" value="1"/>
</dbReference>
<feature type="transmembrane region" description="Helical" evidence="11">
    <location>
        <begin position="594"/>
        <end position="615"/>
    </location>
</feature>
<sequence>MPTMCAAVGCYQKAKRGSYVKFYTFPRDPVRRKRWISAVKREGWTPASHSKLCSMHFITGRRSDDPLSPDYVPSWFAHTTTEEKEKSMASMRRYKRSQEAHPRKDASLSEPAVATLGSYRTGFLAASLGKDRPVYASFPSLCEEYVKRSLMEVQTLSRNIVSSTHEVSGTPADEDKEKLHPTSFHEQYCLPESIQWTKGAWEKVNREKFQTKRKKRYKHTIKVNEKWEWLGVDLKGPLPETQNGHRFILTLMDYYSKWVEAYPMKSESAGEVALNIRNLTYQFGWPLRILSQMDKAFIQEVNTELGMLLGEKDVSLMTFHPEASTRDTVSQCFVDRMVSELVRDHQERWDVQLPASVFALRLRQHPSTGHSPFYMLYRKEPRPDFSSTTQELPLREDLIRSSGLMIPEVKFFSSMQHRDTVPPRAEHITQAVSQQGQKDGDTLTCDKQRPVFLVTPLPLAPSNTQQSERRTAEENIAESKSSQDLRDENNAITEKRRKPRGANIQHPARRILLQRIHPEDFALSLKQVMQCSDTGCPAGEASETGTEAKAGGKAVYLRRTINLLAAVSFIIGTVVGSGIFIAPKGVLMNSGSVGLSLVVWVLCGVLSTLGALCYAELGTTFKKSGGHYTYLLETLGPLPAFLRLWAEFVLVRPAVSSVVCLAFGQYVAEAFFTPCPAPPVLVKLIAILGLSFVVAVNCWSVSLASRTQITLTFIKIFALLLIMVPGIWTLARGKTENFHNAFDSGSLTLNKLPLAFYIGLYAYAGWFYLNFVTEEVINPNRNIPLSIILSMATVTVCYVMVNVAYYTVISAEELLASDAVAVTFADRALPGIATVIPVLVAISCLGALNGGFFVAPRMLFVGAREGHWPALFSMIHVRRHTPVPAVLLLYPLVVLMVSRGELFQLVHFASFSRWLFIGMATLGMLIHRYRFPQHPRPFKVPLAIAVSFTVVCFFIVGLSLYSDPWNTGGSCIITLTGLPVYYLTVHRPCLPSRWMTAFNFCSRQLQILMEVAQQEVKTY</sequence>
<dbReference type="InterPro" id="IPR001584">
    <property type="entry name" value="Integrase_cat-core"/>
</dbReference>
<dbReference type="GO" id="GO:0016020">
    <property type="term" value="C:membrane"/>
    <property type="evidence" value="ECO:0007669"/>
    <property type="project" value="UniProtKB-SubCell"/>
</dbReference>
<dbReference type="SMART" id="SM00980">
    <property type="entry name" value="THAP"/>
    <property type="match status" value="1"/>
</dbReference>
<feature type="transmembrane region" description="Helical" evidence="11">
    <location>
        <begin position="680"/>
        <end position="699"/>
    </location>
</feature>
<dbReference type="SMART" id="SM00692">
    <property type="entry name" value="DM3"/>
    <property type="match status" value="1"/>
</dbReference>
<reference evidence="14" key="1">
    <citation type="journal article" date="2023" name="Science">
        <title>Genome structures resolve the early diversification of teleost fishes.</title>
        <authorList>
            <person name="Parey E."/>
            <person name="Louis A."/>
            <person name="Montfort J."/>
            <person name="Bouchez O."/>
            <person name="Roques C."/>
            <person name="Iampietro C."/>
            <person name="Lluch J."/>
            <person name="Castinel A."/>
            <person name="Donnadieu C."/>
            <person name="Desvignes T."/>
            <person name="Floi Bucao C."/>
            <person name="Jouanno E."/>
            <person name="Wen M."/>
            <person name="Mejri S."/>
            <person name="Dirks R."/>
            <person name="Jansen H."/>
            <person name="Henkel C."/>
            <person name="Chen W.J."/>
            <person name="Zahm M."/>
            <person name="Cabau C."/>
            <person name="Klopp C."/>
            <person name="Thompson A.W."/>
            <person name="Robinson-Rechavi M."/>
            <person name="Braasch I."/>
            <person name="Lecointre G."/>
            <person name="Bobe J."/>
            <person name="Postlethwait J.H."/>
            <person name="Berthelot C."/>
            <person name="Roest Crollius H."/>
            <person name="Guiguen Y."/>
        </authorList>
    </citation>
    <scope>NUCLEOTIDE SEQUENCE</scope>
    <source>
        <strain evidence="14">Concon-B</strain>
    </source>
</reference>
<feature type="transmembrane region" description="Helical" evidence="11">
    <location>
        <begin position="563"/>
        <end position="582"/>
    </location>
</feature>
<evidence type="ECO:0000256" key="11">
    <source>
        <dbReference type="SAM" id="Phobius"/>
    </source>
</evidence>
<dbReference type="PANTHER" id="PTHR11785:SF246">
    <property type="entry name" value="CYSTINE_GLUTAMATE TRANSPORTER"/>
    <property type="match status" value="1"/>
</dbReference>
<keyword evidence="4 9" id="KW-0863">Zinc-finger</keyword>
<evidence type="ECO:0000259" key="12">
    <source>
        <dbReference type="PROSITE" id="PS50950"/>
    </source>
</evidence>
<feature type="domain" description="Integrase catalytic" evidence="13">
    <location>
        <begin position="221"/>
        <end position="380"/>
    </location>
</feature>
<evidence type="ECO:0000256" key="7">
    <source>
        <dbReference type="ARBA" id="ARBA00023125"/>
    </source>
</evidence>
<feature type="domain" description="THAP-type" evidence="12">
    <location>
        <begin position="1"/>
        <end position="76"/>
    </location>
</feature>
<dbReference type="GO" id="GO:0015179">
    <property type="term" value="F:L-amino acid transmembrane transporter activity"/>
    <property type="evidence" value="ECO:0007669"/>
    <property type="project" value="TreeGrafter"/>
</dbReference>
<feature type="transmembrane region" description="Helical" evidence="11">
    <location>
        <begin position="711"/>
        <end position="731"/>
    </location>
</feature>
<dbReference type="AlphaFoldDB" id="A0A9Q1HYI9"/>
<keyword evidence="2 11" id="KW-0812">Transmembrane</keyword>
<dbReference type="Proteomes" id="UP001152803">
    <property type="component" value="Unassembled WGS sequence"/>
</dbReference>
<comment type="subcellular location">
    <subcellularLocation>
        <location evidence="1">Membrane</location>
        <topology evidence="1">Multi-pass membrane protein</topology>
    </subcellularLocation>
</comment>
<keyword evidence="5" id="KW-0862">Zinc</keyword>
<protein>
    <submittedName>
        <fullName evidence="14">Uncharacterized protein</fullName>
    </submittedName>
</protein>
<evidence type="ECO:0000259" key="13">
    <source>
        <dbReference type="PROSITE" id="PS50994"/>
    </source>
</evidence>
<keyword evidence="6 11" id="KW-1133">Transmembrane helix</keyword>